<comment type="caution">
    <text evidence="1">The sequence shown here is derived from an EMBL/GenBank/DDBJ whole genome shotgun (WGS) entry which is preliminary data.</text>
</comment>
<dbReference type="EMBL" id="SMAN01000009">
    <property type="protein sequence ID" value="TCT22394.1"/>
    <property type="molecule type" value="Genomic_DNA"/>
</dbReference>
<evidence type="ECO:0000313" key="2">
    <source>
        <dbReference type="Proteomes" id="UP000294650"/>
    </source>
</evidence>
<gene>
    <name evidence="1" type="ORF">EDD68_10940</name>
</gene>
<reference evidence="1 2" key="1">
    <citation type="submission" date="2019-03" db="EMBL/GenBank/DDBJ databases">
        <title>Genomic Encyclopedia of Type Strains, Phase IV (KMG-IV): sequencing the most valuable type-strain genomes for metagenomic binning, comparative biology and taxonomic classification.</title>
        <authorList>
            <person name="Goeker M."/>
        </authorList>
    </citation>
    <scope>NUCLEOTIDE SEQUENCE [LARGE SCALE GENOMIC DNA]</scope>
    <source>
        <strain evidence="1 2">DSM 25894</strain>
    </source>
</reference>
<organism evidence="1 2">
    <name type="scientific">Melghiribacillus thermohalophilus</name>
    <dbReference type="NCBI Taxonomy" id="1324956"/>
    <lineage>
        <taxon>Bacteria</taxon>
        <taxon>Bacillati</taxon>
        <taxon>Bacillota</taxon>
        <taxon>Bacilli</taxon>
        <taxon>Bacillales</taxon>
        <taxon>Bacillaceae</taxon>
        <taxon>Melghiribacillus</taxon>
    </lineage>
</organism>
<dbReference type="AlphaFoldDB" id="A0A4R3N115"/>
<dbReference type="Proteomes" id="UP000294650">
    <property type="component" value="Unassembled WGS sequence"/>
</dbReference>
<sequence>MSCGKKFDSGSCVCDILREIADAQQDILADCDVSCENSINELLGEARPTPSKDTVPVLLYCDGNCEPFKGFAVKDNHDKDVVASFFFRVKEVFDDCCAVLELLRAPGEEADPKSPTKQSAKDLRRTGLCITVDLKCFCHVTCLPAINAIP</sequence>
<evidence type="ECO:0000313" key="1">
    <source>
        <dbReference type="EMBL" id="TCT22394.1"/>
    </source>
</evidence>
<keyword evidence="1" id="KW-0946">Virion</keyword>
<name>A0A4R3N115_9BACI</name>
<dbReference type="RefSeq" id="WP_132371710.1">
    <property type="nucleotide sequence ID" value="NZ_SMAN01000009.1"/>
</dbReference>
<keyword evidence="2" id="KW-1185">Reference proteome</keyword>
<accession>A0A4R3N115</accession>
<dbReference type="OrthoDB" id="1655185at2"/>
<dbReference type="InterPro" id="IPR019593">
    <property type="entry name" value="Spore_coat_protein_Z/Y"/>
</dbReference>
<keyword evidence="1" id="KW-0167">Capsid protein</keyword>
<proteinExistence type="predicted"/>
<dbReference type="Pfam" id="PF10612">
    <property type="entry name" value="Spore-coat_CotZ"/>
    <property type="match status" value="1"/>
</dbReference>
<protein>
    <submittedName>
        <fullName evidence="1">Spore coat protein Z</fullName>
    </submittedName>
</protein>